<gene>
    <name evidence="1" type="ORF">Tco_0728815</name>
</gene>
<reference evidence="1" key="2">
    <citation type="submission" date="2022-01" db="EMBL/GenBank/DDBJ databases">
        <authorList>
            <person name="Yamashiro T."/>
            <person name="Shiraishi A."/>
            <person name="Satake H."/>
            <person name="Nakayama K."/>
        </authorList>
    </citation>
    <scope>NUCLEOTIDE SEQUENCE</scope>
</reference>
<keyword evidence="2" id="KW-1185">Reference proteome</keyword>
<sequence>MRQRRWLELLSDYDCDIRYHPGKANVVADALSHKEQIEPLRVRALVMTIGLDLPKRILEAQIEALKPENLGNEDVGGMIRKDISMEKLEPQNLLRDSEWPGRVVHCITGSMMSIFNVSNHLSDSRQLIELLEGYVFVDIDFLHPKPQLVFLQNFKRVAYAFAQLCSGSGKSFGGMVHSGSGVAVSSISESFPSSCFEMSSEDCSECSDSGSDLCIEEVNTTLLDYVSELYYYLRHLLLQSYILTEGDDWSDFSEICGEQSRGGVEVTMLMTLNQSGLRHGLQGLVQQSLMCFLRVDAGMLTLMLHVDEDSWLTFSDVYPFGLRRGSLLLNSVADLVAECRFKLSLWTRFQDLHLLLLAWKVSLSEEGVGLFVGLAWLLYFIWVLHAVLQVARLHFLEGGKMLDPLSKLFPYQLCMINISLSDDSPQHLQNWVSGFVTARSLSCQDSSSLTNSITVSPAKIARNISVAVNGLEEVVITQRCPPDIEKMGYFESL</sequence>
<proteinExistence type="predicted"/>
<organism evidence="1 2">
    <name type="scientific">Tanacetum coccineum</name>
    <dbReference type="NCBI Taxonomy" id="301880"/>
    <lineage>
        <taxon>Eukaryota</taxon>
        <taxon>Viridiplantae</taxon>
        <taxon>Streptophyta</taxon>
        <taxon>Embryophyta</taxon>
        <taxon>Tracheophyta</taxon>
        <taxon>Spermatophyta</taxon>
        <taxon>Magnoliopsida</taxon>
        <taxon>eudicotyledons</taxon>
        <taxon>Gunneridae</taxon>
        <taxon>Pentapetalae</taxon>
        <taxon>asterids</taxon>
        <taxon>campanulids</taxon>
        <taxon>Asterales</taxon>
        <taxon>Asteraceae</taxon>
        <taxon>Asteroideae</taxon>
        <taxon>Anthemideae</taxon>
        <taxon>Anthemidinae</taxon>
        <taxon>Tanacetum</taxon>
    </lineage>
</organism>
<accession>A0ABQ4YM54</accession>
<reference evidence="1" key="1">
    <citation type="journal article" date="2022" name="Int. J. Mol. Sci.">
        <title>Draft Genome of Tanacetum Coccineum: Genomic Comparison of Closely Related Tanacetum-Family Plants.</title>
        <authorList>
            <person name="Yamashiro T."/>
            <person name="Shiraishi A."/>
            <person name="Nakayama K."/>
            <person name="Satake H."/>
        </authorList>
    </citation>
    <scope>NUCLEOTIDE SEQUENCE</scope>
</reference>
<dbReference type="Proteomes" id="UP001151760">
    <property type="component" value="Unassembled WGS sequence"/>
</dbReference>
<evidence type="ECO:0000313" key="2">
    <source>
        <dbReference type="Proteomes" id="UP001151760"/>
    </source>
</evidence>
<dbReference type="EMBL" id="BQNB010010561">
    <property type="protein sequence ID" value="GJS78934.1"/>
    <property type="molecule type" value="Genomic_DNA"/>
</dbReference>
<comment type="caution">
    <text evidence="1">The sequence shown here is derived from an EMBL/GenBank/DDBJ whole genome shotgun (WGS) entry which is preliminary data.</text>
</comment>
<evidence type="ECO:0008006" key="3">
    <source>
        <dbReference type="Google" id="ProtNLM"/>
    </source>
</evidence>
<protein>
    <recommendedName>
        <fullName evidence="3">Reverse transcriptase domain-containing protein</fullName>
    </recommendedName>
</protein>
<evidence type="ECO:0000313" key="1">
    <source>
        <dbReference type="EMBL" id="GJS78934.1"/>
    </source>
</evidence>
<name>A0ABQ4YM54_9ASTR</name>